<protein>
    <submittedName>
        <fullName evidence="1">MSHA biogenesis protein MshP</fullName>
    </submittedName>
</protein>
<dbReference type="RefSeq" id="WP_095497902.1">
    <property type="nucleotide sequence ID" value="NZ_BSPO01000001.1"/>
</dbReference>
<evidence type="ECO:0000313" key="2">
    <source>
        <dbReference type="Proteomes" id="UP001157439"/>
    </source>
</evidence>
<organism evidence="1 2">
    <name type="scientific">Paraferrimonas haliotis</name>
    <dbReference type="NCBI Taxonomy" id="2013866"/>
    <lineage>
        <taxon>Bacteria</taxon>
        <taxon>Pseudomonadati</taxon>
        <taxon>Pseudomonadota</taxon>
        <taxon>Gammaproteobacteria</taxon>
        <taxon>Alteromonadales</taxon>
        <taxon>Ferrimonadaceae</taxon>
        <taxon>Paraferrimonas</taxon>
    </lineage>
</organism>
<gene>
    <name evidence="1" type="primary">mshP</name>
    <name evidence="1" type="ORF">GCM10007894_03290</name>
</gene>
<dbReference type="Proteomes" id="UP001157439">
    <property type="component" value="Unassembled WGS sequence"/>
</dbReference>
<keyword evidence="2" id="KW-1185">Reference proteome</keyword>
<accession>A0AA37WVN4</accession>
<comment type="caution">
    <text evidence="1">The sequence shown here is derived from an EMBL/GenBank/DDBJ whole genome shotgun (WGS) entry which is preliminary data.</text>
</comment>
<sequence length="146" mass="15155">MFPKSQRGASLILAIFIITVMAVLAAALLRVNQDSAEALTLEVWGARALASANSGADRALSQLFPISGAVPVCANVSTSWNLDTDVGSVGFNGCSVTIGCSQLSQSPQQEFRIQSTAVCESGNCNGDAGSCLRVSRSVEVGARYEP</sequence>
<dbReference type="AlphaFoldDB" id="A0AA37WVN4"/>
<reference evidence="1 2" key="1">
    <citation type="journal article" date="2014" name="Int. J. Syst. Evol. Microbiol.">
        <title>Complete genome sequence of Corynebacterium casei LMG S-19264T (=DSM 44701T), isolated from a smear-ripened cheese.</title>
        <authorList>
            <consortium name="US DOE Joint Genome Institute (JGI-PGF)"/>
            <person name="Walter F."/>
            <person name="Albersmeier A."/>
            <person name="Kalinowski J."/>
            <person name="Ruckert C."/>
        </authorList>
    </citation>
    <scope>NUCLEOTIDE SEQUENCE [LARGE SCALE GENOMIC DNA]</scope>
    <source>
        <strain evidence="1 2">NBRC 112785</strain>
    </source>
</reference>
<proteinExistence type="predicted"/>
<dbReference type="EMBL" id="BSPO01000001">
    <property type="protein sequence ID" value="GLS82352.1"/>
    <property type="molecule type" value="Genomic_DNA"/>
</dbReference>
<name>A0AA37WVN4_9GAMM</name>
<evidence type="ECO:0000313" key="1">
    <source>
        <dbReference type="EMBL" id="GLS82352.1"/>
    </source>
</evidence>